<dbReference type="InterPro" id="IPR005528">
    <property type="entry name" value="ChpA-H"/>
</dbReference>
<accession>A0ABV6VA37</accession>
<organism evidence="1 2">
    <name type="scientific">Streptacidiphilus alkalitolerans</name>
    <dbReference type="NCBI Taxonomy" id="3342712"/>
    <lineage>
        <taxon>Bacteria</taxon>
        <taxon>Bacillati</taxon>
        <taxon>Actinomycetota</taxon>
        <taxon>Actinomycetes</taxon>
        <taxon>Kitasatosporales</taxon>
        <taxon>Streptomycetaceae</taxon>
        <taxon>Streptacidiphilus</taxon>
    </lineage>
</organism>
<dbReference type="PROSITE" id="PS51884">
    <property type="entry name" value="CHAPLIN"/>
    <property type="match status" value="1"/>
</dbReference>
<dbReference type="Pfam" id="PF03777">
    <property type="entry name" value="ChpA-C"/>
    <property type="match status" value="1"/>
</dbReference>
<name>A0ABV6VA37_9ACTN</name>
<protein>
    <submittedName>
        <fullName evidence="1">Chaplin</fullName>
    </submittedName>
</protein>
<evidence type="ECO:0000313" key="1">
    <source>
        <dbReference type="EMBL" id="MFC1410590.1"/>
    </source>
</evidence>
<comment type="caution">
    <text evidence="1">The sequence shown here is derived from an EMBL/GenBank/DDBJ whole genome shotgun (WGS) entry which is preliminary data.</text>
</comment>
<reference evidence="1 2" key="1">
    <citation type="submission" date="2024-09" db="EMBL/GenBank/DDBJ databases">
        <authorList>
            <person name="Lee S.D."/>
        </authorList>
    </citation>
    <scope>NUCLEOTIDE SEQUENCE [LARGE SCALE GENOMIC DNA]</scope>
    <source>
        <strain evidence="1 2">N1-1</strain>
    </source>
</reference>
<gene>
    <name evidence="1" type="ORF">ACEZDG_15085</name>
</gene>
<evidence type="ECO:0000313" key="2">
    <source>
        <dbReference type="Proteomes" id="UP001592582"/>
    </source>
</evidence>
<keyword evidence="2" id="KW-1185">Reference proteome</keyword>
<dbReference type="Proteomes" id="UP001592582">
    <property type="component" value="Unassembled WGS sequence"/>
</dbReference>
<dbReference type="EMBL" id="JBHEZX010000006">
    <property type="protein sequence ID" value="MFC1410590.1"/>
    <property type="molecule type" value="Genomic_DNA"/>
</dbReference>
<proteinExistence type="predicted"/>
<sequence>MQNIKKAAVLSLAVFGTVMAGAGAASADSAATGAAAHSPGVLSGNLIQVPVHVPVNVCGDSVNVIGALNPAFGNTCVNEPNC</sequence>